<dbReference type="STRING" id="3818.A0A445D394"/>
<organism evidence="2 3">
    <name type="scientific">Arachis hypogaea</name>
    <name type="common">Peanut</name>
    <dbReference type="NCBI Taxonomy" id="3818"/>
    <lineage>
        <taxon>Eukaryota</taxon>
        <taxon>Viridiplantae</taxon>
        <taxon>Streptophyta</taxon>
        <taxon>Embryophyta</taxon>
        <taxon>Tracheophyta</taxon>
        <taxon>Spermatophyta</taxon>
        <taxon>Magnoliopsida</taxon>
        <taxon>eudicotyledons</taxon>
        <taxon>Gunneridae</taxon>
        <taxon>Pentapetalae</taxon>
        <taxon>rosids</taxon>
        <taxon>fabids</taxon>
        <taxon>Fabales</taxon>
        <taxon>Fabaceae</taxon>
        <taxon>Papilionoideae</taxon>
        <taxon>50 kb inversion clade</taxon>
        <taxon>dalbergioids sensu lato</taxon>
        <taxon>Dalbergieae</taxon>
        <taxon>Pterocarpus clade</taxon>
        <taxon>Arachis</taxon>
    </lineage>
</organism>
<sequence length="555" mass="61682">MEITGLSNASDDFVPLVGENYAMKMKNSVQELISETRKGSPDFSSFLDVFYELMQANVNPPFEVIWVYTAIKFQSLKSEKGDALDRVSDVRSLFQLLSACSASVGASKSVALMAPVVYEVHKVLLELSGKELKLKREKKAMKEVKSLVDVIVGYMSICCSKKVSEEEEHDFIGLNLIMPFTDLAYVWMNANGDADNGFESLLPILGSDVCKWLCDKGFHVGYLGGAVIMEAFFLKLRLLCHRKTPGDELEVNLKSWAVGSISSFQNIYFLEVLMRAALGTSLPLSSISLAFVSIVNTQSSNTMILWTGQRLAYLVTSIKYECLQKSEEETLFRKVLFDALLLVEYPFLYENSKYIKDLSLTRLIVTHKAVEYFRGIGDQKRALSYVREFSVSRIPLQIIKYVTSQNGLEEKAVKANGSSPRALLRIRVLEDDTLRSCAKSGLNISQAEQPTGNLNGKMVDDDLFYVDNVGEEGNAVEEDKQNEVISDAFVAAARTMKVTDGGSQKRKGKSKERKVKFIKHNLLQNSRPVKAETSSANDGSSGESEVEDPASDSDS</sequence>
<dbReference type="PANTHER" id="PTHR35505:SF5">
    <property type="entry name" value="SUBSTRATE CARRIER FAMILY PROTEIN"/>
    <property type="match status" value="1"/>
</dbReference>
<feature type="compositionally biased region" description="Basic residues" evidence="1">
    <location>
        <begin position="504"/>
        <end position="519"/>
    </location>
</feature>
<comment type="caution">
    <text evidence="2">The sequence shown here is derived from an EMBL/GenBank/DDBJ whole genome shotgun (WGS) entry which is preliminary data.</text>
</comment>
<accession>A0A445D394</accession>
<protein>
    <submittedName>
        <fullName evidence="2">Uncharacterized protein</fullName>
    </submittedName>
</protein>
<dbReference type="PANTHER" id="PTHR35505">
    <property type="entry name" value="OS01G0600300 PROTEIN"/>
    <property type="match status" value="1"/>
</dbReference>
<evidence type="ECO:0000256" key="1">
    <source>
        <dbReference type="SAM" id="MobiDB-lite"/>
    </source>
</evidence>
<feature type="region of interest" description="Disordered" evidence="1">
    <location>
        <begin position="497"/>
        <end position="555"/>
    </location>
</feature>
<dbReference type="Proteomes" id="UP000289738">
    <property type="component" value="Chromosome A05"/>
</dbReference>
<dbReference type="AlphaFoldDB" id="A0A445D394"/>
<gene>
    <name evidence="2" type="ORF">Ahy_A05g023351</name>
</gene>
<name>A0A445D394_ARAHY</name>
<reference evidence="2 3" key="1">
    <citation type="submission" date="2019-01" db="EMBL/GenBank/DDBJ databases">
        <title>Sequencing of cultivated peanut Arachis hypogaea provides insights into genome evolution and oil improvement.</title>
        <authorList>
            <person name="Chen X."/>
        </authorList>
    </citation>
    <scope>NUCLEOTIDE SEQUENCE [LARGE SCALE GENOMIC DNA]</scope>
    <source>
        <strain evidence="3">cv. Fuhuasheng</strain>
        <tissue evidence="2">Leaves</tissue>
    </source>
</reference>
<evidence type="ECO:0000313" key="3">
    <source>
        <dbReference type="Proteomes" id="UP000289738"/>
    </source>
</evidence>
<feature type="compositionally biased region" description="Polar residues" evidence="1">
    <location>
        <begin position="522"/>
        <end position="543"/>
    </location>
</feature>
<feature type="compositionally biased region" description="Acidic residues" evidence="1">
    <location>
        <begin position="544"/>
        <end position="555"/>
    </location>
</feature>
<evidence type="ECO:0000313" key="2">
    <source>
        <dbReference type="EMBL" id="RYR57645.1"/>
    </source>
</evidence>
<keyword evidence="3" id="KW-1185">Reference proteome</keyword>
<proteinExistence type="predicted"/>
<dbReference type="EMBL" id="SDMP01000005">
    <property type="protein sequence ID" value="RYR57645.1"/>
    <property type="molecule type" value="Genomic_DNA"/>
</dbReference>